<accession>A0A1D2QNG3</accession>
<dbReference type="CDD" id="cd07040">
    <property type="entry name" value="HP"/>
    <property type="match status" value="1"/>
</dbReference>
<dbReference type="Pfam" id="PF00300">
    <property type="entry name" value="His_Phos_1"/>
    <property type="match status" value="1"/>
</dbReference>
<gene>
    <name evidence="1" type="ORF">AB835_10630</name>
</gene>
<protein>
    <recommendedName>
        <fullName evidence="3">Histidine phosphatase family protein</fullName>
    </recommendedName>
</protein>
<organism evidence="1 2">
    <name type="scientific">Candidatus Endobugula sertula</name>
    <name type="common">Bugula neritina bacterial symbiont</name>
    <dbReference type="NCBI Taxonomy" id="62101"/>
    <lineage>
        <taxon>Bacteria</taxon>
        <taxon>Pseudomonadati</taxon>
        <taxon>Pseudomonadota</taxon>
        <taxon>Gammaproteobacteria</taxon>
        <taxon>Cellvibrionales</taxon>
        <taxon>Cellvibrionaceae</taxon>
        <taxon>Candidatus Endobugula</taxon>
    </lineage>
</organism>
<dbReference type="Gene3D" id="3.40.50.1240">
    <property type="entry name" value="Phosphoglycerate mutase-like"/>
    <property type="match status" value="1"/>
</dbReference>
<dbReference type="InterPro" id="IPR013078">
    <property type="entry name" value="His_Pase_superF_clade-1"/>
</dbReference>
<sequence>MTNIDWQLPPSTVQFLQRAPANHAVAVLLRHSVRQDHLPLGEAGDSLPITLDGRQLGHELGTIIGERLQSIYTSPVVRCVQTAEVLQRGAGTLLPVTHDRMLGDPGVYIMDTERAGDNWKCLGNEGVIQHMILSSDPLPGMVQSDKGAHVLMYHLLSTMDNVAGVHVFVTHDSILSVTVARLLKQSFCSFVFPQFLEAAFFWETHKGVHIVYQNVENIRAKIQHELPPK</sequence>
<name>A0A1D2QNG3_9GAMM</name>
<proteinExistence type="predicted"/>
<evidence type="ECO:0000313" key="1">
    <source>
        <dbReference type="EMBL" id="ODS23105.1"/>
    </source>
</evidence>
<dbReference type="EMBL" id="MDLC01000039">
    <property type="protein sequence ID" value="ODS23105.1"/>
    <property type="molecule type" value="Genomic_DNA"/>
</dbReference>
<dbReference type="InterPro" id="IPR029033">
    <property type="entry name" value="His_PPase_superfam"/>
</dbReference>
<evidence type="ECO:0000313" key="2">
    <source>
        <dbReference type="Proteomes" id="UP000242502"/>
    </source>
</evidence>
<reference evidence="1 2" key="1">
    <citation type="journal article" date="2016" name="Appl. Environ. Microbiol.">
        <title>Lack of Overt Genome Reduction in the Bryostatin-Producing Bryozoan Symbiont "Candidatus Endobugula sertula".</title>
        <authorList>
            <person name="Miller I.J."/>
            <person name="Vanee N."/>
            <person name="Fong S.S."/>
            <person name="Lim-Fong G.E."/>
            <person name="Kwan J.C."/>
        </authorList>
    </citation>
    <scope>NUCLEOTIDE SEQUENCE [LARGE SCALE GENOMIC DNA]</scope>
    <source>
        <strain evidence="1">AB1-4</strain>
    </source>
</reference>
<dbReference type="SUPFAM" id="SSF53254">
    <property type="entry name" value="Phosphoglycerate mutase-like"/>
    <property type="match status" value="1"/>
</dbReference>
<comment type="caution">
    <text evidence="1">The sequence shown here is derived from an EMBL/GenBank/DDBJ whole genome shotgun (WGS) entry which is preliminary data.</text>
</comment>
<evidence type="ECO:0008006" key="3">
    <source>
        <dbReference type="Google" id="ProtNLM"/>
    </source>
</evidence>
<dbReference type="AlphaFoldDB" id="A0A1D2QNG3"/>
<dbReference type="STRING" id="62101.AB835_10630"/>
<dbReference type="Proteomes" id="UP000242502">
    <property type="component" value="Unassembled WGS sequence"/>
</dbReference>